<organism evidence="1 2">
    <name type="scientific">Clostridium yunnanense</name>
    <dbReference type="NCBI Taxonomy" id="2800325"/>
    <lineage>
        <taxon>Bacteria</taxon>
        <taxon>Bacillati</taxon>
        <taxon>Bacillota</taxon>
        <taxon>Clostridia</taxon>
        <taxon>Eubacteriales</taxon>
        <taxon>Clostridiaceae</taxon>
        <taxon>Clostridium</taxon>
    </lineage>
</organism>
<dbReference type="RefSeq" id="WP_200265710.1">
    <property type="nucleotide sequence ID" value="NZ_JAENHN010000002.1"/>
</dbReference>
<name>A0ABS1EII5_9CLOT</name>
<keyword evidence="2" id="KW-1185">Reference proteome</keyword>
<evidence type="ECO:0000313" key="2">
    <source>
        <dbReference type="Proteomes" id="UP000596739"/>
    </source>
</evidence>
<dbReference type="Proteomes" id="UP000596739">
    <property type="component" value="Unassembled WGS sequence"/>
</dbReference>
<reference evidence="2" key="1">
    <citation type="submission" date="2021-01" db="EMBL/GenBank/DDBJ databases">
        <title>Genome public.</title>
        <authorList>
            <person name="Liu C."/>
            <person name="Sun Q."/>
        </authorList>
    </citation>
    <scope>NUCLEOTIDE SEQUENCE [LARGE SCALE GENOMIC DNA]</scope>
    <source>
        <strain evidence="2">YIM B02505</strain>
    </source>
</reference>
<comment type="caution">
    <text evidence="1">The sequence shown here is derived from an EMBL/GenBank/DDBJ whole genome shotgun (WGS) entry which is preliminary data.</text>
</comment>
<sequence>MNLEKKTYKNYKELCVAMEWQVASGNTKIAQLKDLERFCTYHKQGNKFVIDEVLECPLTKQENKRHNIYGEDLDKLILHMCVASDADEYKHIELSKNALLTSLCLVNSNYRVGRNNINKFSQYMQIPVETLFDFYNSSSKKLVDILEGGLSRLKSKCLIDWYHITTICINNSYRRAKDHELELIKQTEHEVLQELGFESKREVFLKGKWNEFQNTVNKLLFKAKGIDYYFTSYRIITTKTFRNMIEEEKQLYINEENKEIAELNLNSNFKESCINTAEKTHVKYVKLHKEKEEEINKKWLIGKRKKEEIFKYDSEWNRYSDKYVVDVGRIVDIVVDTMEKDFRLHEALEKVEKTEKYTYIYDSSEFYREMHDGGYDKCIFGSNDDAIPF</sequence>
<dbReference type="EMBL" id="JAENHN010000002">
    <property type="protein sequence ID" value="MBK1809163.1"/>
    <property type="molecule type" value="Genomic_DNA"/>
</dbReference>
<accession>A0ABS1EII5</accession>
<evidence type="ECO:0000313" key="1">
    <source>
        <dbReference type="EMBL" id="MBK1809163.1"/>
    </source>
</evidence>
<protein>
    <submittedName>
        <fullName evidence="1">Uncharacterized protein</fullName>
    </submittedName>
</protein>
<proteinExistence type="predicted"/>
<gene>
    <name evidence="1" type="ORF">JHL18_00680</name>
</gene>